<dbReference type="InterPro" id="IPR013525">
    <property type="entry name" value="ABC2_TM"/>
</dbReference>
<proteinExistence type="inferred from homology"/>
<dbReference type="GO" id="GO:0016020">
    <property type="term" value="C:membrane"/>
    <property type="evidence" value="ECO:0007669"/>
    <property type="project" value="UniProtKB-SubCell"/>
</dbReference>
<dbReference type="PROSITE" id="PS50893">
    <property type="entry name" value="ABC_TRANSPORTER_2"/>
    <property type="match status" value="2"/>
</dbReference>
<evidence type="ECO:0000256" key="6">
    <source>
        <dbReference type="ARBA" id="ARBA00022840"/>
    </source>
</evidence>
<dbReference type="FunFam" id="3.40.50.300:FF:000054">
    <property type="entry name" value="ABC multidrug transporter atrF"/>
    <property type="match status" value="1"/>
</dbReference>
<organism evidence="12 13">
    <name type="scientific">Tieghemiomyces parasiticus</name>
    <dbReference type="NCBI Taxonomy" id="78921"/>
    <lineage>
        <taxon>Eukaryota</taxon>
        <taxon>Fungi</taxon>
        <taxon>Fungi incertae sedis</taxon>
        <taxon>Zoopagomycota</taxon>
        <taxon>Kickxellomycotina</taxon>
        <taxon>Dimargaritomycetes</taxon>
        <taxon>Dimargaritales</taxon>
        <taxon>Dimargaritaceae</taxon>
        <taxon>Tieghemiomyces</taxon>
    </lineage>
</organism>
<reference evidence="12" key="1">
    <citation type="submission" date="2022-07" db="EMBL/GenBank/DDBJ databases">
        <title>Phylogenomic reconstructions and comparative analyses of Kickxellomycotina fungi.</title>
        <authorList>
            <person name="Reynolds N.K."/>
            <person name="Stajich J.E."/>
            <person name="Barry K."/>
            <person name="Grigoriev I.V."/>
            <person name="Crous P."/>
            <person name="Smith M.E."/>
        </authorList>
    </citation>
    <scope>NUCLEOTIDE SEQUENCE</scope>
    <source>
        <strain evidence="12">RSA 861</strain>
    </source>
</reference>
<evidence type="ECO:0000256" key="5">
    <source>
        <dbReference type="ARBA" id="ARBA00022741"/>
    </source>
</evidence>
<feature type="transmembrane region" description="Helical" evidence="10">
    <location>
        <begin position="638"/>
        <end position="658"/>
    </location>
</feature>
<feature type="transmembrane region" description="Helical" evidence="10">
    <location>
        <begin position="1397"/>
        <end position="1419"/>
    </location>
</feature>
<dbReference type="InterPro" id="IPR034001">
    <property type="entry name" value="ABCG_PDR_1"/>
</dbReference>
<dbReference type="SUPFAM" id="SSF52540">
    <property type="entry name" value="P-loop containing nucleoside triphosphate hydrolases"/>
    <property type="match status" value="2"/>
</dbReference>
<feature type="region of interest" description="Disordered" evidence="9">
    <location>
        <begin position="915"/>
        <end position="936"/>
    </location>
</feature>
<dbReference type="OrthoDB" id="245989at2759"/>
<feature type="compositionally biased region" description="Basic and acidic residues" evidence="9">
    <location>
        <begin position="1"/>
        <end position="11"/>
    </location>
</feature>
<evidence type="ECO:0000256" key="1">
    <source>
        <dbReference type="ARBA" id="ARBA00004141"/>
    </source>
</evidence>
<dbReference type="Pfam" id="PF06422">
    <property type="entry name" value="PDR_CDR"/>
    <property type="match status" value="2"/>
</dbReference>
<dbReference type="InterPro" id="IPR034003">
    <property type="entry name" value="ABCG_PDR_2"/>
</dbReference>
<dbReference type="Pfam" id="PF01061">
    <property type="entry name" value="ABC2_membrane"/>
    <property type="match status" value="2"/>
</dbReference>
<accession>A0A9W8DYK1</accession>
<keyword evidence="6 12" id="KW-0067">ATP-binding</keyword>
<feature type="transmembrane region" description="Helical" evidence="10">
    <location>
        <begin position="723"/>
        <end position="744"/>
    </location>
</feature>
<evidence type="ECO:0000256" key="10">
    <source>
        <dbReference type="SAM" id="Phobius"/>
    </source>
</evidence>
<feature type="transmembrane region" description="Helical" evidence="10">
    <location>
        <begin position="679"/>
        <end position="711"/>
    </location>
</feature>
<keyword evidence="5" id="KW-0547">Nucleotide-binding</keyword>
<dbReference type="PANTHER" id="PTHR19241">
    <property type="entry name" value="ATP-BINDING CASSETTE TRANSPORTER"/>
    <property type="match status" value="1"/>
</dbReference>
<evidence type="ECO:0000256" key="4">
    <source>
        <dbReference type="ARBA" id="ARBA00022692"/>
    </source>
</evidence>
<feature type="region of interest" description="Disordered" evidence="9">
    <location>
        <begin position="145"/>
        <end position="176"/>
    </location>
</feature>
<dbReference type="InterPro" id="IPR043926">
    <property type="entry name" value="ABCG_dom"/>
</dbReference>
<sequence length="1576" mass="175987">MPSAPEKRGDNPRPGAGGHAPDSTATNTTRTGTSIELSNMNPAAMYAADDRPESTARSIHSRLHEPSPSAIRFGDGSNDHALRSANERNTDFIHRTGTARSGSSLLSHAPTWNECNTAGDVNNIVFGEPTQVNYEDASAAADAISGRPPEFITGPGEKKGGRSSYAEVAAGPAPGARDLEEGGALYDIRERIRENINEDDSDRPKELGLTFEDLNVYGRGTAQTHIENVVSPVLHLLTSGPKFLWYLLTCRGLPKPKGVTKHILKGVNGICRPGEMLLVLGKPGAGCSTMLRVLGNQRKGYSEITGDLSYSGISPEEMDKYYRGEVVYNQEEDYHFATLSVRNTINFALKMKTPSTRVMDIQSRAQLRRRVTEMLVKMFGLQRCADTIVGNAMIRGVSGGEKKRTSIAEQMATDATITVWDGSTKGLDASSALDYTRSLRIVADLLNRTTIATLYQASENIYSIFDKVMVIADGHCIYFGPAQEAKPYFTSLGYVCPQRQTTSDFLTGITMKHEARVQPGMEDRVPRTPEEFEACFRQSHAFVRLQQQIAEYRQEVAHDRPDERFRERVIEGKMGAGKSKIRRKSRYKTTYFFQVAACIQREVRLIMGNPGLLIFRLLYTWCMAVIVGSLFFKLPDNSYGAFTRGGVLFFALLFNTLVANSEIPKCFSNRPIIYKQKGFAFYHPSALYIAQLISDIPIALIQVIVFSSILYWMVGLQAGFGKFVKFILILYVTTLCLTALFRLIGNATPDLDTAHAVSGIFLLMFILLTGYLVPPRSMGGWILWIYWINPIAYGLKSLVSNEFKGLLIRCAGAQIVPNGLPQYTNIANQVCTLAGSRPGKAIVRGEDYIYASYGFKAGDQWRDFVAVICFYALFVILTMIVVETVEWGGSGYSTNVFKAHRLSRLRGFVGGRRRRNKADGAVGQSQGEAHSDEGGVTKGAANGLTLSWQNIRYIVPGPKAKGGEIQLLNDISGYVKPGQMTALMGASGAGKTTLLDVLAQRKNVGRVEGEILLSGEPLTRALRRQTGYCEQMDIHNPSTTVREALQFSAYLRQPAHVSKAEKDAFVEQVLVLLEMDDTADALVGSLETGIGLSMEERKRLTIAVELVAKPKVLFLDEPTSGLDAQSSFSIVRFLRKLAQEGQTVLCTIHQPSSLLFEQFDRLLLLAPGGNTVYFGDLGQNCETLIDYFEANGASKCPPTANPAEYILDVIGSSLGPDWPETWRNSPQASHEQESVARIVATEKEASQNREADPEDHKEFALRYPGQCRIVLNRMFKSYWRDPEYNLNRVFLQVFCSFFLAITFIQLGDGTTDLQNRVFALFQTSVLGILVINQVQPQLVKYRTWFTREEASGFYDWRAFATGMILTELPFVIFASTCFFAIFYWAVGLSGNGNRIGYFYLMYNMLSIFAMLLGQAIAAWTPTDVVASMVNPIPASFMALFCGVTIPYSQMPTFWKRWMYWIDPYHYIIEGLLVNDLYRQRVVCKSEEYFTLQPPSGQSCGKYMKDYLDKYPGYLENSDADSDCRYCPYRYGENYYENNLDWSFSHRWRNFLIIVGFCAFNTLILLLGLKFYRSNKR</sequence>
<dbReference type="InterPro" id="IPR003593">
    <property type="entry name" value="AAA+_ATPase"/>
</dbReference>
<evidence type="ECO:0000256" key="8">
    <source>
        <dbReference type="ARBA" id="ARBA00023136"/>
    </source>
</evidence>
<evidence type="ECO:0000256" key="3">
    <source>
        <dbReference type="ARBA" id="ARBA00022448"/>
    </source>
</evidence>
<comment type="subcellular location">
    <subcellularLocation>
        <location evidence="1">Membrane</location>
        <topology evidence="1">Multi-pass membrane protein</topology>
    </subcellularLocation>
</comment>
<comment type="caution">
    <text evidence="12">The sequence shown here is derived from an EMBL/GenBank/DDBJ whole genome shotgun (WGS) entry which is preliminary data.</text>
</comment>
<dbReference type="EMBL" id="JANBPT010000034">
    <property type="protein sequence ID" value="KAJ1929467.1"/>
    <property type="molecule type" value="Genomic_DNA"/>
</dbReference>
<gene>
    <name evidence="12" type="primary">SNQ2_1</name>
    <name evidence="12" type="ORF">IWQ60_001148</name>
</gene>
<evidence type="ECO:0000256" key="7">
    <source>
        <dbReference type="ARBA" id="ARBA00022989"/>
    </source>
</evidence>
<feature type="domain" description="ABC transporter" evidence="11">
    <location>
        <begin position="946"/>
        <end position="1193"/>
    </location>
</feature>
<dbReference type="SMART" id="SM00382">
    <property type="entry name" value="AAA"/>
    <property type="match status" value="2"/>
</dbReference>
<dbReference type="InterPro" id="IPR003439">
    <property type="entry name" value="ABC_transporter-like_ATP-bd"/>
</dbReference>
<dbReference type="Pfam" id="PF19055">
    <property type="entry name" value="ABC2_membrane_7"/>
    <property type="match status" value="1"/>
</dbReference>
<name>A0A9W8DYK1_9FUNG</name>
<feature type="transmembrane region" description="Helical" evidence="10">
    <location>
        <begin position="1358"/>
        <end position="1385"/>
    </location>
</feature>
<keyword evidence="8 10" id="KW-0472">Membrane</keyword>
<feature type="region of interest" description="Disordered" evidence="9">
    <location>
        <begin position="1"/>
        <end position="82"/>
    </location>
</feature>
<feature type="transmembrane region" description="Helical" evidence="10">
    <location>
        <begin position="1431"/>
        <end position="1448"/>
    </location>
</feature>
<evidence type="ECO:0000259" key="11">
    <source>
        <dbReference type="PROSITE" id="PS50893"/>
    </source>
</evidence>
<evidence type="ECO:0000313" key="12">
    <source>
        <dbReference type="EMBL" id="KAJ1929467.1"/>
    </source>
</evidence>
<dbReference type="InterPro" id="IPR010929">
    <property type="entry name" value="PDR_CDR_ABC"/>
</dbReference>
<feature type="transmembrane region" description="Helical" evidence="10">
    <location>
        <begin position="1550"/>
        <end position="1571"/>
    </location>
</feature>
<evidence type="ECO:0000256" key="2">
    <source>
        <dbReference type="ARBA" id="ARBA00006012"/>
    </source>
</evidence>
<dbReference type="Proteomes" id="UP001150569">
    <property type="component" value="Unassembled WGS sequence"/>
</dbReference>
<feature type="compositionally biased region" description="Low complexity" evidence="9">
    <location>
        <begin position="24"/>
        <end position="33"/>
    </location>
</feature>
<dbReference type="InterPro" id="IPR027417">
    <property type="entry name" value="P-loop_NTPase"/>
</dbReference>
<protein>
    <submittedName>
        <fullName evidence="12">ATP-binding cassette transporter snq2</fullName>
    </submittedName>
</protein>
<dbReference type="GO" id="GO:0016887">
    <property type="term" value="F:ATP hydrolysis activity"/>
    <property type="evidence" value="ECO:0007669"/>
    <property type="project" value="InterPro"/>
</dbReference>
<dbReference type="Gene3D" id="3.40.50.300">
    <property type="entry name" value="P-loop containing nucleotide triphosphate hydrolases"/>
    <property type="match status" value="2"/>
</dbReference>
<keyword evidence="13" id="KW-1185">Reference proteome</keyword>
<feature type="transmembrane region" description="Helical" evidence="10">
    <location>
        <begin position="613"/>
        <end position="632"/>
    </location>
</feature>
<dbReference type="GO" id="GO:0005524">
    <property type="term" value="F:ATP binding"/>
    <property type="evidence" value="ECO:0007669"/>
    <property type="project" value="UniProtKB-KW"/>
</dbReference>
<keyword evidence="4 10" id="KW-0812">Transmembrane</keyword>
<feature type="transmembrane region" description="Helical" evidence="10">
    <location>
        <begin position="864"/>
        <end position="882"/>
    </location>
</feature>
<keyword evidence="3" id="KW-0813">Transport</keyword>
<dbReference type="CDD" id="cd03233">
    <property type="entry name" value="ABCG_PDR_domain1"/>
    <property type="match status" value="1"/>
</dbReference>
<comment type="similarity">
    <text evidence="2">Belongs to the ABC transporter superfamily. ABCG family. PDR (TC 3.A.1.205) subfamily.</text>
</comment>
<dbReference type="CDD" id="cd03232">
    <property type="entry name" value="ABCG_PDR_domain2"/>
    <property type="match status" value="1"/>
</dbReference>
<keyword evidence="7 10" id="KW-1133">Transmembrane helix</keyword>
<feature type="domain" description="ABC transporter" evidence="11">
    <location>
        <begin position="248"/>
        <end position="498"/>
    </location>
</feature>
<evidence type="ECO:0000313" key="13">
    <source>
        <dbReference type="Proteomes" id="UP001150569"/>
    </source>
</evidence>
<evidence type="ECO:0000256" key="9">
    <source>
        <dbReference type="SAM" id="MobiDB-lite"/>
    </source>
</evidence>
<dbReference type="GO" id="GO:0140359">
    <property type="term" value="F:ABC-type transporter activity"/>
    <property type="evidence" value="ECO:0007669"/>
    <property type="project" value="InterPro"/>
</dbReference>
<dbReference type="Pfam" id="PF00005">
    <property type="entry name" value="ABC_tran"/>
    <property type="match status" value="2"/>
</dbReference>
<feature type="transmembrane region" description="Helical" evidence="10">
    <location>
        <begin position="756"/>
        <end position="773"/>
    </location>
</feature>